<keyword evidence="3" id="KW-0378">Hydrolase</keyword>
<gene>
    <name evidence="3" type="ORF">HMPREF0501_00656</name>
</gene>
<dbReference type="AlphaFoldDB" id="C7XVB2"/>
<dbReference type="STRING" id="575594.HMPREF0501_00656"/>
<protein>
    <submittedName>
        <fullName evidence="3">Amidohydrolase family protein</fullName>
    </submittedName>
</protein>
<dbReference type="eggNOG" id="COG3618">
    <property type="taxonomic scope" value="Bacteria"/>
</dbReference>
<dbReference type="HOGENOM" id="CLU_044590_2_1_9"/>
<feature type="domain" description="Amidohydrolase-related" evidence="2">
    <location>
        <begin position="11"/>
        <end position="313"/>
    </location>
</feature>
<evidence type="ECO:0000313" key="4">
    <source>
        <dbReference type="Proteomes" id="UP000003987"/>
    </source>
</evidence>
<dbReference type="Pfam" id="PF04909">
    <property type="entry name" value="Amidohydro_2"/>
    <property type="match status" value="1"/>
</dbReference>
<dbReference type="Proteomes" id="UP000003987">
    <property type="component" value="Unassembled WGS sequence"/>
</dbReference>
<evidence type="ECO:0000259" key="2">
    <source>
        <dbReference type="Pfam" id="PF04909"/>
    </source>
</evidence>
<evidence type="ECO:0000256" key="1">
    <source>
        <dbReference type="ARBA" id="ARBA00023239"/>
    </source>
</evidence>
<dbReference type="EMBL" id="GG698803">
    <property type="protein sequence ID" value="EEU30278.1"/>
    <property type="molecule type" value="Genomic_DNA"/>
</dbReference>
<name>C7XVB2_9LACO</name>
<dbReference type="Gene3D" id="3.20.20.140">
    <property type="entry name" value="Metal-dependent hydrolases"/>
    <property type="match status" value="1"/>
</dbReference>
<dbReference type="SUPFAM" id="SSF51556">
    <property type="entry name" value="Metallo-dependent hydrolases"/>
    <property type="match status" value="1"/>
</dbReference>
<dbReference type="GO" id="GO:0016787">
    <property type="term" value="F:hydrolase activity"/>
    <property type="evidence" value="ECO:0007669"/>
    <property type="project" value="UniProtKB-KW"/>
</dbReference>
<dbReference type="PANTHER" id="PTHR21240">
    <property type="entry name" value="2-AMINO-3-CARBOXYLMUCONATE-6-SEMIALDEHYDE DECARBOXYLASE"/>
    <property type="match status" value="1"/>
</dbReference>
<evidence type="ECO:0000313" key="3">
    <source>
        <dbReference type="EMBL" id="EEU30278.1"/>
    </source>
</evidence>
<dbReference type="GO" id="GO:0016831">
    <property type="term" value="F:carboxy-lyase activity"/>
    <property type="evidence" value="ECO:0007669"/>
    <property type="project" value="InterPro"/>
</dbReference>
<reference evidence="3 4" key="1">
    <citation type="submission" date="2009-06" db="EMBL/GenBank/DDBJ databases">
        <title>The Genome Sequence of Lactobacillus coleohominis strain 101-4-CHN.</title>
        <authorList>
            <consortium name="The Broad Institute Genome Sequencing Platform"/>
            <person name="Ward D."/>
            <person name="Young S.K."/>
            <person name="Zeng Q."/>
            <person name="Koehrsen M."/>
            <person name="Alvarado L."/>
            <person name="Berlin A."/>
            <person name="Borenstein D."/>
            <person name="Chen Z."/>
            <person name="Engels R."/>
            <person name="Freedman E."/>
            <person name="Gellesch M."/>
            <person name="Goldberg J."/>
            <person name="Griggs A."/>
            <person name="Gujja S."/>
            <person name="Heiman D."/>
            <person name="Hepburn T."/>
            <person name="Howarth C."/>
            <person name="Jen D."/>
            <person name="Larson L."/>
            <person name="Lewis B."/>
            <person name="Mehta T."/>
            <person name="Park D."/>
            <person name="Pearson M."/>
            <person name="Roberts A."/>
            <person name="Saif S."/>
            <person name="Shea T."/>
            <person name="Shenoy N."/>
            <person name="Sisk P."/>
            <person name="Stolte C."/>
            <person name="Sykes S."/>
            <person name="Walk T."/>
            <person name="White J."/>
            <person name="Yandava C."/>
            <person name="Liu Y."/>
            <person name="Xu Q."/>
            <person name="Lander E."/>
            <person name="Nusbaum C."/>
            <person name="Galagan J."/>
            <person name="Birren B."/>
        </authorList>
    </citation>
    <scope>NUCLEOTIDE SEQUENCE [LARGE SCALE GENOMIC DNA]</scope>
    <source>
        <strain evidence="3 4">101-4-CHN</strain>
    </source>
</reference>
<dbReference type="InterPro" id="IPR032466">
    <property type="entry name" value="Metal_Hydrolase"/>
</dbReference>
<dbReference type="PANTHER" id="PTHR21240:SF19">
    <property type="entry name" value="CATALYTIC_ HYDROLASE"/>
    <property type="match status" value="1"/>
</dbReference>
<accession>C7XVB2</accession>
<dbReference type="InterPro" id="IPR006680">
    <property type="entry name" value="Amidohydro-rel"/>
</dbReference>
<proteinExistence type="predicted"/>
<keyword evidence="1" id="KW-0456">Lyase</keyword>
<dbReference type="InterPro" id="IPR032465">
    <property type="entry name" value="ACMSD"/>
</dbReference>
<keyword evidence="4" id="KW-1185">Reference proteome</keyword>
<sequence length="335" mass="38497">MIIRGMDMQKIDGHLHLVRELAGAKGQGRLSPLGNGYAIWDNGEIIHLIPDGWGDDNFLVEKYFPVMEQEHISKAVLLQGTLNGYQNYYTYQVVKRFPGKFIGAFSVDPFDDFALDIVKRHVEQLGFRAIKFEISQGGGLHGFHQPFRLDIDPRCSQIFHYLADYPGFVVTADYGDYTQTSYQPEAIVNLAKCYPQFDFVVCHLSFPDADHLDRLENVLKQFEPYNNILIDLSAIQDIQGETKDDFPYPKCQKTVRLAKQILGSKRIIWGTDSPWSATFNSYHQLATWLENTDLFTENELNDVMYNNANRIYFKPQNVKAAEEAVDPVYEAFKKR</sequence>
<organism evidence="3 4">
    <name type="scientific">Limosilactobacillus coleohominis 101-4-CHN</name>
    <dbReference type="NCBI Taxonomy" id="575594"/>
    <lineage>
        <taxon>Bacteria</taxon>
        <taxon>Bacillati</taxon>
        <taxon>Bacillota</taxon>
        <taxon>Bacilli</taxon>
        <taxon>Lactobacillales</taxon>
        <taxon>Lactobacillaceae</taxon>
        <taxon>Limosilactobacillus</taxon>
    </lineage>
</organism>